<keyword evidence="4" id="KW-1185">Reference proteome</keyword>
<evidence type="ECO:0000313" key="4">
    <source>
        <dbReference type="Proteomes" id="UP000664132"/>
    </source>
</evidence>
<organism evidence="3 4">
    <name type="scientific">Cadophora malorum</name>
    <dbReference type="NCBI Taxonomy" id="108018"/>
    <lineage>
        <taxon>Eukaryota</taxon>
        <taxon>Fungi</taxon>
        <taxon>Dikarya</taxon>
        <taxon>Ascomycota</taxon>
        <taxon>Pezizomycotina</taxon>
        <taxon>Leotiomycetes</taxon>
        <taxon>Helotiales</taxon>
        <taxon>Ploettnerulaceae</taxon>
        <taxon>Cadophora</taxon>
    </lineage>
</organism>
<feature type="region of interest" description="Disordered" evidence="1">
    <location>
        <begin position="205"/>
        <end position="256"/>
    </location>
</feature>
<evidence type="ECO:0000259" key="2">
    <source>
        <dbReference type="Pfam" id="PF20945"/>
    </source>
</evidence>
<name>A0A8H7WAJ8_9HELO</name>
<dbReference type="CDD" id="cd22573">
    <property type="entry name" value="RMP1_RBD"/>
    <property type="match status" value="1"/>
</dbReference>
<dbReference type="GO" id="GO:0042134">
    <property type="term" value="F:rRNA primary transcript binding"/>
    <property type="evidence" value="ECO:0007669"/>
    <property type="project" value="InterPro"/>
</dbReference>
<accession>A0A8H7WAJ8</accession>
<dbReference type="GO" id="GO:0000466">
    <property type="term" value="P:maturation of 5.8S rRNA from tricistronic rRNA transcript (SSU-rRNA, 5.8S rRNA, LSU-rRNA)"/>
    <property type="evidence" value="ECO:0007669"/>
    <property type="project" value="TreeGrafter"/>
</dbReference>
<dbReference type="InterPro" id="IPR047204">
    <property type="entry name" value="RMP1_RBD"/>
</dbReference>
<dbReference type="PANTHER" id="PTHR37792:SF1">
    <property type="entry name" value="RIBONUCLEASE MRP PROTEIN SUBUNIT RMP1"/>
    <property type="match status" value="1"/>
</dbReference>
<reference evidence="3" key="1">
    <citation type="submission" date="2021-02" db="EMBL/GenBank/DDBJ databases">
        <title>Genome sequence Cadophora malorum strain M34.</title>
        <authorList>
            <person name="Stefanovic E."/>
            <person name="Vu D."/>
            <person name="Scully C."/>
            <person name="Dijksterhuis J."/>
            <person name="Roader J."/>
            <person name="Houbraken J."/>
        </authorList>
    </citation>
    <scope>NUCLEOTIDE SEQUENCE</scope>
    <source>
        <strain evidence="3">M34</strain>
    </source>
</reference>
<gene>
    <name evidence="3" type="ORF">IFR04_007083</name>
</gene>
<protein>
    <recommendedName>
        <fullName evidence="2">RNase MRP protein 1 RNA binding domain-containing protein</fullName>
    </recommendedName>
</protein>
<feature type="compositionally biased region" description="Basic residues" evidence="1">
    <location>
        <begin position="212"/>
        <end position="221"/>
    </location>
</feature>
<dbReference type="Proteomes" id="UP000664132">
    <property type="component" value="Unassembled WGS sequence"/>
</dbReference>
<dbReference type="OrthoDB" id="5414547at2759"/>
<dbReference type="EMBL" id="JAFJYH010000098">
    <property type="protein sequence ID" value="KAG4419773.1"/>
    <property type="molecule type" value="Genomic_DNA"/>
</dbReference>
<dbReference type="AlphaFoldDB" id="A0A8H7WAJ8"/>
<feature type="domain" description="RNase MRP protein 1 RNA binding" evidence="2">
    <location>
        <begin position="19"/>
        <end position="143"/>
    </location>
</feature>
<feature type="compositionally biased region" description="Basic and acidic residues" evidence="1">
    <location>
        <begin position="173"/>
        <end position="187"/>
    </location>
</feature>
<sequence>MAQPQPTSPSQELTSITHLLHLFHHRNKNQHRLSKWWKSFSQLRRQTGKLLTEVEALETCVKFSSASASSSSSKVKKSLEKEGKGGSGEGESKFVRAARETVEQRVEFLERWVVPEWFLAFSNLVADNQYAALGLMLMGTLARVQTVLNKLGGSGRAAADGDGGEEFEGEENEILKEENSGGARETEADLGEVVSREAVAEIEEDDDEVQLKKLKKSKRKAKTDGDRDGVAGAADGEGSLPAKRPKKKQKKGGDAFDDLFAGLI</sequence>
<dbReference type="PANTHER" id="PTHR37792">
    <property type="entry name" value="RIBONUCLEASE MRP PROTEIN SUBUNIT RMP1"/>
    <property type="match status" value="1"/>
</dbReference>
<dbReference type="GO" id="GO:0000294">
    <property type="term" value="P:nuclear-transcribed mRNA catabolic process, RNase MRP-dependent"/>
    <property type="evidence" value="ECO:0007669"/>
    <property type="project" value="TreeGrafter"/>
</dbReference>
<evidence type="ECO:0000256" key="1">
    <source>
        <dbReference type="SAM" id="MobiDB-lite"/>
    </source>
</evidence>
<dbReference type="Pfam" id="PF20945">
    <property type="entry name" value="RMP1"/>
    <property type="match status" value="1"/>
</dbReference>
<feature type="region of interest" description="Disordered" evidence="1">
    <location>
        <begin position="154"/>
        <end position="192"/>
    </location>
</feature>
<comment type="caution">
    <text evidence="3">The sequence shown here is derived from an EMBL/GenBank/DDBJ whole genome shotgun (WGS) entry which is preliminary data.</text>
</comment>
<feature type="compositionally biased region" description="Acidic residues" evidence="1">
    <location>
        <begin position="162"/>
        <end position="172"/>
    </location>
</feature>
<dbReference type="InterPro" id="IPR047205">
    <property type="entry name" value="RMP1"/>
</dbReference>
<evidence type="ECO:0000313" key="3">
    <source>
        <dbReference type="EMBL" id="KAG4419773.1"/>
    </source>
</evidence>
<proteinExistence type="predicted"/>
<dbReference type="GO" id="GO:0000172">
    <property type="term" value="C:ribonuclease MRP complex"/>
    <property type="evidence" value="ECO:0007669"/>
    <property type="project" value="InterPro"/>
</dbReference>